<dbReference type="GO" id="GO:0016787">
    <property type="term" value="F:hydrolase activity"/>
    <property type="evidence" value="ECO:0007669"/>
    <property type="project" value="UniProtKB-UniRule"/>
</dbReference>
<dbReference type="InterPro" id="IPR045943">
    <property type="entry name" value="DUF6363"/>
</dbReference>
<dbReference type="InterPro" id="IPR002641">
    <property type="entry name" value="PNPLA_dom"/>
</dbReference>
<feature type="active site" description="Nucleophile" evidence="4">
    <location>
        <position position="64"/>
    </location>
</feature>
<evidence type="ECO:0000256" key="1">
    <source>
        <dbReference type="ARBA" id="ARBA00022801"/>
    </source>
</evidence>
<keyword evidence="2 4" id="KW-0442">Lipid degradation</keyword>
<proteinExistence type="predicted"/>
<dbReference type="PANTHER" id="PTHR14226:SF25">
    <property type="entry name" value="PHOSPHOESTERASE"/>
    <property type="match status" value="1"/>
</dbReference>
<keyword evidence="1 4" id="KW-0378">Hydrolase</keyword>
<feature type="active site" description="Proton acceptor" evidence="4">
    <location>
        <position position="188"/>
    </location>
</feature>
<dbReference type="GO" id="GO:0016042">
    <property type="term" value="P:lipid catabolic process"/>
    <property type="evidence" value="ECO:0007669"/>
    <property type="project" value="UniProtKB-UniRule"/>
</dbReference>
<dbReference type="OrthoDB" id="9802424at2"/>
<dbReference type="EMBL" id="FUFT01000001">
    <property type="protein sequence ID" value="SJL82480.1"/>
    <property type="molecule type" value="Genomic_DNA"/>
</dbReference>
<dbReference type="Pfam" id="PF19890">
    <property type="entry name" value="DUF6363"/>
    <property type="match status" value="1"/>
</dbReference>
<dbReference type="InterPro" id="IPR016035">
    <property type="entry name" value="Acyl_Trfase/lysoPLipase"/>
</dbReference>
<name>A0A1R4B0N4_9VIBR</name>
<evidence type="ECO:0000259" key="5">
    <source>
        <dbReference type="PROSITE" id="PS51635"/>
    </source>
</evidence>
<gene>
    <name evidence="6" type="ORF">VPAL9027_00409</name>
</gene>
<accession>A0A1R4B0N4</accession>
<feature type="domain" description="PNPLA" evidence="5">
    <location>
        <begin position="30"/>
        <end position="201"/>
    </location>
</feature>
<dbReference type="PANTHER" id="PTHR14226">
    <property type="entry name" value="NEUROPATHY TARGET ESTERASE/SWISS CHEESE D.MELANOGASTER"/>
    <property type="match status" value="1"/>
</dbReference>
<dbReference type="Proteomes" id="UP000189475">
    <property type="component" value="Unassembled WGS sequence"/>
</dbReference>
<feature type="short sequence motif" description="GXGXXG" evidence="4">
    <location>
        <begin position="34"/>
        <end position="39"/>
    </location>
</feature>
<evidence type="ECO:0000313" key="7">
    <source>
        <dbReference type="Proteomes" id="UP000189475"/>
    </source>
</evidence>
<sequence length="399" mass="45522">MGRNSGIICPTSENIDNEQLSRFISGKSALVAQGGGQRGIFTAGVFDAFLQAKFDPFDEYFGTSAGALNLCPFICRQEGLGKSFIVELTTNPEFFHLFSYIRRKQYMNLDWAFDQIQIDPYRLDIDTGQEVLRSKNRHAFAAATNLSDLEDHYLPMMQDDWRAVLAATCAIPRLYQGVVPLKGYDYVDGGVSAAIPVQEAWRRDARFITVIRTECVEDSLQTQLENDIESRKVAWFKDSLNSIQLQWQSKLQEWKQDWQAFVQQHKGKARAQGLNVMNGGRWMFGADDIYRLSYLLGDKFDSGLADMLMVHYQTYGLTQEFLQSPPDDTFIIQIAPSEPLKSSSLMSRREDLMHDYELGKEAGNRFIAQYEQAVSQWSTRAILDHLDMHNVDLNKLSKP</sequence>
<dbReference type="STRING" id="1918946.VPAL9027_00409"/>
<evidence type="ECO:0000256" key="3">
    <source>
        <dbReference type="ARBA" id="ARBA00023098"/>
    </source>
</evidence>
<dbReference type="CDD" id="cd07208">
    <property type="entry name" value="Pat_hypo_Ecoli_yjju_like"/>
    <property type="match status" value="1"/>
</dbReference>
<organism evidence="6 7">
    <name type="scientific">Vibrio palustris</name>
    <dbReference type="NCBI Taxonomy" id="1918946"/>
    <lineage>
        <taxon>Bacteria</taxon>
        <taxon>Pseudomonadati</taxon>
        <taxon>Pseudomonadota</taxon>
        <taxon>Gammaproteobacteria</taxon>
        <taxon>Vibrionales</taxon>
        <taxon>Vibrionaceae</taxon>
        <taxon>Vibrio</taxon>
    </lineage>
</organism>
<keyword evidence="3 4" id="KW-0443">Lipid metabolism</keyword>
<dbReference type="InterPro" id="IPR050301">
    <property type="entry name" value="NTE"/>
</dbReference>
<protein>
    <submittedName>
        <fullName evidence="6">Patatin-like phospholipase</fullName>
    </submittedName>
</protein>
<dbReference type="Pfam" id="PF01734">
    <property type="entry name" value="Patatin"/>
    <property type="match status" value="1"/>
</dbReference>
<evidence type="ECO:0000256" key="2">
    <source>
        <dbReference type="ARBA" id="ARBA00022963"/>
    </source>
</evidence>
<dbReference type="SUPFAM" id="SSF52151">
    <property type="entry name" value="FabD/lysophospholipase-like"/>
    <property type="match status" value="1"/>
</dbReference>
<feature type="short sequence motif" description="GXSXG" evidence="4">
    <location>
        <begin position="62"/>
        <end position="66"/>
    </location>
</feature>
<dbReference type="InterPro" id="IPR037483">
    <property type="entry name" value="YjjU-like"/>
</dbReference>
<dbReference type="RefSeq" id="WP_077311795.1">
    <property type="nucleotide sequence ID" value="NZ_AP024887.1"/>
</dbReference>
<dbReference type="AlphaFoldDB" id="A0A1R4B0N4"/>
<reference evidence="6 7" key="1">
    <citation type="submission" date="2017-02" db="EMBL/GenBank/DDBJ databases">
        <authorList>
            <person name="Peterson S.W."/>
        </authorList>
    </citation>
    <scope>NUCLEOTIDE SEQUENCE [LARGE SCALE GENOMIC DNA]</scope>
    <source>
        <strain evidence="6 7">CECT 9027</strain>
    </source>
</reference>
<evidence type="ECO:0000313" key="6">
    <source>
        <dbReference type="EMBL" id="SJL82480.1"/>
    </source>
</evidence>
<feature type="short sequence motif" description="DGA/G" evidence="4">
    <location>
        <begin position="188"/>
        <end position="190"/>
    </location>
</feature>
<keyword evidence="7" id="KW-1185">Reference proteome</keyword>
<evidence type="ECO:0000256" key="4">
    <source>
        <dbReference type="PROSITE-ProRule" id="PRU01161"/>
    </source>
</evidence>
<dbReference type="PROSITE" id="PS51635">
    <property type="entry name" value="PNPLA"/>
    <property type="match status" value="1"/>
</dbReference>
<dbReference type="Gene3D" id="3.40.1090.10">
    <property type="entry name" value="Cytosolic phospholipase A2 catalytic domain"/>
    <property type="match status" value="2"/>
</dbReference>